<evidence type="ECO:0000313" key="2">
    <source>
        <dbReference type="Proteomes" id="UP000225553"/>
    </source>
</evidence>
<name>A0A223LHJ0_9CAUD</name>
<sequence length="475" mass="53933">MSSPFSFVAGIKSSNIVNACFNFSPIFDMINGEYVLGTDGVTYLNGGICANNAITGGNNTQKTGMTVLAMARLLVRIPTSVVVFFDIEATFSVLRLAKMVDQEIGEQGYFFRQVLNKRFFYFSRNDGHDGSFVHNWFKDTYQQIKKDIKEKKDVYITLPYPDNDGNAMKVITPVMPVVDSISEMHFSKTSAHFQEGDVDEGGEKKTRDMVIGNQRRIVYEDCDVLGGEVGFLQIWTAQVTDIINMTGKPLEKESVFIRQGKKLKGPKSLMRIPQTGYEIIRGSALKSGQEWLYPDPYGKDIFIDRDAKENPDLLIYSISPYRNKSGGSGGSFFFIGSQALGIQEGLSMYHTIKTANKWGLEGSDISHACVLYPECKVGRTTIRKKLLDDKKLYRALTICYQMWFMQTFNLALDAKYRMTPEELFEKIKAQGYDWDDMLNTVDYIHFNPDIKQPTLSTMELLKIAIGERKPHWHKQ</sequence>
<proteinExistence type="predicted"/>
<dbReference type="Proteomes" id="UP000225553">
    <property type="component" value="Segment"/>
</dbReference>
<keyword evidence="2" id="KW-1185">Reference proteome</keyword>
<protein>
    <recommendedName>
        <fullName evidence="3">UvsX protein</fullName>
    </recommendedName>
</protein>
<gene>
    <name evidence="1" type="ORF">RISINGSUN_218</name>
</gene>
<dbReference type="EMBL" id="MF459646">
    <property type="protein sequence ID" value="ASU03452.1"/>
    <property type="molecule type" value="Genomic_DNA"/>
</dbReference>
<evidence type="ECO:0008006" key="3">
    <source>
        <dbReference type="Google" id="ProtNLM"/>
    </source>
</evidence>
<accession>A0A223LHJ0</accession>
<reference evidence="2" key="1">
    <citation type="submission" date="2017-07" db="EMBL/GenBank/DDBJ databases">
        <authorList>
            <person name="Putnam M.J."/>
            <person name="Sharma R."/>
            <person name="Kruger J.L."/>
            <person name="Berg J.A."/>
            <person name="Payne A.M."/>
            <person name="Fajardo C.P."/>
            <person name="Breakwell D.P."/>
            <person name="Hope S."/>
            <person name="Grose J.H."/>
        </authorList>
    </citation>
    <scope>NUCLEOTIDE SEQUENCE [LARGE SCALE GENOMIC DNA]</scope>
</reference>
<organism evidence="1 2">
    <name type="scientific">Erwinia phage vB_EamM_RisingSun</name>
    <dbReference type="NCBI Taxonomy" id="2026080"/>
    <lineage>
        <taxon>Viruses</taxon>
        <taxon>Duplodnaviria</taxon>
        <taxon>Heunggongvirae</taxon>
        <taxon>Uroviricota</taxon>
        <taxon>Caudoviricetes</taxon>
        <taxon>Chimalliviridae</taxon>
        <taxon>Risingsunvirus</taxon>
        <taxon>Risingsunvirus risingsun</taxon>
    </lineage>
</organism>
<dbReference type="OrthoDB" id="2370at10239"/>
<evidence type="ECO:0000313" key="1">
    <source>
        <dbReference type="EMBL" id="ASU03452.1"/>
    </source>
</evidence>